<dbReference type="SUPFAM" id="SSF81324">
    <property type="entry name" value="Voltage-gated potassium channels"/>
    <property type="match status" value="1"/>
</dbReference>
<accession>A0A653BI18</accession>
<evidence type="ECO:0000256" key="3">
    <source>
        <dbReference type="ARBA" id="ARBA00022692"/>
    </source>
</evidence>
<evidence type="ECO:0000256" key="5">
    <source>
        <dbReference type="ARBA" id="ARBA00023065"/>
    </source>
</evidence>
<feature type="transmembrane region" description="Helical" evidence="8">
    <location>
        <begin position="21"/>
        <end position="45"/>
    </location>
</feature>
<feature type="non-terminal residue" evidence="10">
    <location>
        <position position="1"/>
    </location>
</feature>
<evidence type="ECO:0000256" key="6">
    <source>
        <dbReference type="ARBA" id="ARBA00023136"/>
    </source>
</evidence>
<gene>
    <name evidence="10" type="ORF">CALMAC_LOCUS746</name>
</gene>
<dbReference type="Gene3D" id="1.10.287.70">
    <property type="match status" value="1"/>
</dbReference>
<evidence type="ECO:0000313" key="11">
    <source>
        <dbReference type="Proteomes" id="UP000410492"/>
    </source>
</evidence>
<organism evidence="10 11">
    <name type="scientific">Callosobruchus maculatus</name>
    <name type="common">Southern cowpea weevil</name>
    <name type="synonym">Pulse bruchid</name>
    <dbReference type="NCBI Taxonomy" id="64391"/>
    <lineage>
        <taxon>Eukaryota</taxon>
        <taxon>Metazoa</taxon>
        <taxon>Ecdysozoa</taxon>
        <taxon>Arthropoda</taxon>
        <taxon>Hexapoda</taxon>
        <taxon>Insecta</taxon>
        <taxon>Pterygota</taxon>
        <taxon>Neoptera</taxon>
        <taxon>Endopterygota</taxon>
        <taxon>Coleoptera</taxon>
        <taxon>Polyphaga</taxon>
        <taxon>Cucujiformia</taxon>
        <taxon>Chrysomeloidea</taxon>
        <taxon>Chrysomelidae</taxon>
        <taxon>Bruchinae</taxon>
        <taxon>Bruchini</taxon>
        <taxon>Callosobruchus</taxon>
    </lineage>
</organism>
<dbReference type="Proteomes" id="UP000410492">
    <property type="component" value="Unassembled WGS sequence"/>
</dbReference>
<name>A0A653BI18_CALMS</name>
<dbReference type="GO" id="GO:0005886">
    <property type="term" value="C:plasma membrane"/>
    <property type="evidence" value="ECO:0007669"/>
    <property type="project" value="TreeGrafter"/>
</dbReference>
<dbReference type="PANTHER" id="PTHR11003">
    <property type="entry name" value="POTASSIUM CHANNEL, SUBFAMILY K"/>
    <property type="match status" value="1"/>
</dbReference>
<evidence type="ECO:0000256" key="1">
    <source>
        <dbReference type="ARBA" id="ARBA00004141"/>
    </source>
</evidence>
<keyword evidence="3 8" id="KW-0812">Transmembrane</keyword>
<feature type="non-terminal residue" evidence="10">
    <location>
        <position position="349"/>
    </location>
</feature>
<dbReference type="Pfam" id="PF07885">
    <property type="entry name" value="Ion_trans_2"/>
    <property type="match status" value="1"/>
</dbReference>
<reference evidence="10 11" key="1">
    <citation type="submission" date="2019-01" db="EMBL/GenBank/DDBJ databases">
        <authorList>
            <person name="Sayadi A."/>
        </authorList>
    </citation>
    <scope>NUCLEOTIDE SEQUENCE [LARGE SCALE GENOMIC DNA]</scope>
</reference>
<comment type="subcellular location">
    <subcellularLocation>
        <location evidence="1">Membrane</location>
        <topology evidence="1">Multi-pass membrane protein</topology>
    </subcellularLocation>
</comment>
<keyword evidence="5" id="KW-0406">Ion transport</keyword>
<keyword evidence="11" id="KW-1185">Reference proteome</keyword>
<dbReference type="InterPro" id="IPR003280">
    <property type="entry name" value="2pore_dom_K_chnl"/>
</dbReference>
<evidence type="ECO:0000259" key="9">
    <source>
        <dbReference type="Pfam" id="PF07885"/>
    </source>
</evidence>
<dbReference type="InterPro" id="IPR013099">
    <property type="entry name" value="K_chnl_dom"/>
</dbReference>
<protein>
    <recommendedName>
        <fullName evidence="9">Potassium channel domain-containing protein</fullName>
    </recommendedName>
</protein>
<dbReference type="GO" id="GO:0030322">
    <property type="term" value="P:stabilization of membrane potential"/>
    <property type="evidence" value="ECO:0007669"/>
    <property type="project" value="TreeGrafter"/>
</dbReference>
<feature type="transmembrane region" description="Helical" evidence="8">
    <location>
        <begin position="90"/>
        <end position="114"/>
    </location>
</feature>
<dbReference type="GO" id="GO:0015271">
    <property type="term" value="F:outward rectifier potassium channel activity"/>
    <property type="evidence" value="ECO:0007669"/>
    <property type="project" value="TreeGrafter"/>
</dbReference>
<keyword evidence="4 8" id="KW-1133">Transmembrane helix</keyword>
<sequence length="349" mass="40039">QFKKLYVRWKNTRIKRSAAKLGLIGQIILYAVPGLTFFIFLPSTIISVFEQWDYDVALYYSFVTLTTIGFGDYVAGDFDDISRFSPMVRYFYQIFLLVWIIGGLGYVVMVIGFITQGMRSRKLVQIEKMLADNIRKTPQRIRNELRTLLHELLFMRVKPVYKGEFEYVPHILEHSQSCPELRLLGLDDHPKESPNSARKRAMSECYPLSLTIVPTAAAKMQSETELEKIDKERTFKPSDAFMQQKDLLLKVVDALSAQRFHDGGINCFSDQEILASENLTPRRRRAASDSLPSTPMPLMYSKPEGGYTWYGSDATKASLEFSKQRRARAFSLAATKLEGPSLLKRIKNR</sequence>
<proteinExistence type="predicted"/>
<keyword evidence="7" id="KW-0407">Ion channel</keyword>
<keyword evidence="6 8" id="KW-0472">Membrane</keyword>
<feature type="domain" description="Potassium channel" evidence="9">
    <location>
        <begin position="36"/>
        <end position="116"/>
    </location>
</feature>
<evidence type="ECO:0000256" key="7">
    <source>
        <dbReference type="ARBA" id="ARBA00023303"/>
    </source>
</evidence>
<dbReference type="PANTHER" id="PTHR11003:SF352">
    <property type="entry name" value="BCDNA.GH04802-RELATED"/>
    <property type="match status" value="1"/>
</dbReference>
<keyword evidence="2" id="KW-0813">Transport</keyword>
<dbReference type="GO" id="GO:0022841">
    <property type="term" value="F:potassium ion leak channel activity"/>
    <property type="evidence" value="ECO:0007669"/>
    <property type="project" value="TreeGrafter"/>
</dbReference>
<evidence type="ECO:0000256" key="8">
    <source>
        <dbReference type="SAM" id="Phobius"/>
    </source>
</evidence>
<evidence type="ECO:0000256" key="2">
    <source>
        <dbReference type="ARBA" id="ARBA00022448"/>
    </source>
</evidence>
<dbReference type="OrthoDB" id="297496at2759"/>
<feature type="transmembrane region" description="Helical" evidence="8">
    <location>
        <begin position="57"/>
        <end position="78"/>
    </location>
</feature>
<dbReference type="AlphaFoldDB" id="A0A653BI18"/>
<dbReference type="EMBL" id="CAACVG010000855">
    <property type="protein sequence ID" value="VEN34615.1"/>
    <property type="molecule type" value="Genomic_DNA"/>
</dbReference>
<evidence type="ECO:0000256" key="4">
    <source>
        <dbReference type="ARBA" id="ARBA00022989"/>
    </source>
</evidence>
<evidence type="ECO:0000313" key="10">
    <source>
        <dbReference type="EMBL" id="VEN34615.1"/>
    </source>
</evidence>